<evidence type="ECO:0000256" key="9">
    <source>
        <dbReference type="ARBA" id="ARBA00022842"/>
    </source>
</evidence>
<dbReference type="InterPro" id="IPR011856">
    <property type="entry name" value="tRNA_endonuc-like_dom_sf"/>
</dbReference>
<dbReference type="GO" id="GO:0003676">
    <property type="term" value="F:nucleic acid binding"/>
    <property type="evidence" value="ECO:0007669"/>
    <property type="project" value="InterPro"/>
</dbReference>
<keyword evidence="6" id="KW-0540">Nuclease</keyword>
<keyword evidence="7" id="KW-0479">Metal-binding</keyword>
<proteinExistence type="inferred from homology"/>
<dbReference type="InterPro" id="IPR049125">
    <property type="entry name" value="FAN1-like_WH"/>
</dbReference>
<comment type="catalytic activity">
    <reaction evidence="1">
        <text>Hydrolytically removes 5'-nucleotides successively from the 3'-hydroxy termini of 3'-hydroxy-terminated oligonucleotides.</text>
        <dbReference type="EC" id="3.1.4.1"/>
    </reaction>
</comment>
<comment type="cofactor">
    <cofactor evidence="3">
        <name>Mg(2+)</name>
        <dbReference type="ChEBI" id="CHEBI:18420"/>
    </cofactor>
</comment>
<accession>A0A9X3CM30</accession>
<dbReference type="EMBL" id="JAKRRY010000008">
    <property type="protein sequence ID" value="MCW8345947.1"/>
    <property type="molecule type" value="Genomic_DNA"/>
</dbReference>
<dbReference type="Pfam" id="PF08774">
    <property type="entry name" value="VRR_NUC"/>
    <property type="match status" value="1"/>
</dbReference>
<dbReference type="Proteomes" id="UP001155587">
    <property type="component" value="Unassembled WGS sequence"/>
</dbReference>
<dbReference type="GO" id="GO:0036297">
    <property type="term" value="P:interstrand cross-link repair"/>
    <property type="evidence" value="ECO:0007669"/>
    <property type="project" value="InterPro"/>
</dbReference>
<evidence type="ECO:0000256" key="1">
    <source>
        <dbReference type="ARBA" id="ARBA00000983"/>
    </source>
</evidence>
<name>A0A9X3CM30_9VIBR</name>
<evidence type="ECO:0000256" key="5">
    <source>
        <dbReference type="ARBA" id="ARBA00012029"/>
    </source>
</evidence>
<dbReference type="Pfam" id="PF18081">
    <property type="entry name" value="FANC_SAP"/>
    <property type="match status" value="1"/>
</dbReference>
<dbReference type="InterPro" id="IPR014883">
    <property type="entry name" value="VRR_NUC"/>
</dbReference>
<evidence type="ECO:0000259" key="11">
    <source>
        <dbReference type="SMART" id="SM00990"/>
    </source>
</evidence>
<dbReference type="EC" id="3.1.4.1" evidence="5"/>
<dbReference type="GO" id="GO:0004528">
    <property type="term" value="F:phosphodiesterase I activity"/>
    <property type="evidence" value="ECO:0007669"/>
    <property type="project" value="UniProtKB-EC"/>
</dbReference>
<dbReference type="PANTHER" id="PTHR15749:SF4">
    <property type="entry name" value="FANCONI-ASSOCIATED NUCLEASE 1"/>
    <property type="match status" value="1"/>
</dbReference>
<protein>
    <recommendedName>
        <fullName evidence="5">phosphodiesterase I</fullName>
        <ecNumber evidence="5">3.1.4.1</ecNumber>
    </recommendedName>
</protein>
<gene>
    <name evidence="12" type="ORF">MD535_07990</name>
</gene>
<comment type="similarity">
    <text evidence="4">Belongs to the FAN1 family.</text>
</comment>
<evidence type="ECO:0000256" key="8">
    <source>
        <dbReference type="ARBA" id="ARBA00022801"/>
    </source>
</evidence>
<evidence type="ECO:0000313" key="13">
    <source>
        <dbReference type="Proteomes" id="UP001155587"/>
    </source>
</evidence>
<evidence type="ECO:0000256" key="7">
    <source>
        <dbReference type="ARBA" id="ARBA00022723"/>
    </source>
</evidence>
<evidence type="ECO:0000256" key="3">
    <source>
        <dbReference type="ARBA" id="ARBA00001946"/>
    </source>
</evidence>
<dbReference type="GO" id="GO:0046872">
    <property type="term" value="F:metal ion binding"/>
    <property type="evidence" value="ECO:0007669"/>
    <property type="project" value="UniProtKB-KW"/>
</dbReference>
<evidence type="ECO:0000256" key="4">
    <source>
        <dbReference type="ARBA" id="ARBA00005533"/>
    </source>
</evidence>
<dbReference type="SMART" id="SM00990">
    <property type="entry name" value="VRR_NUC"/>
    <property type="match status" value="1"/>
</dbReference>
<keyword evidence="10" id="KW-0464">Manganese</keyword>
<dbReference type="InterPro" id="IPR040603">
    <property type="entry name" value="FAN1_SAP_bact"/>
</dbReference>
<dbReference type="PANTHER" id="PTHR15749">
    <property type="entry name" value="FANCONI-ASSOCIATED NUCLEASE 1"/>
    <property type="match status" value="1"/>
</dbReference>
<comment type="cofactor">
    <cofactor evidence="2">
        <name>Mn(2+)</name>
        <dbReference type="ChEBI" id="CHEBI:29035"/>
    </cofactor>
</comment>
<keyword evidence="8" id="KW-0378">Hydrolase</keyword>
<keyword evidence="9" id="KW-0460">Magnesium</keyword>
<dbReference type="RefSeq" id="WP_265674354.1">
    <property type="nucleotide sequence ID" value="NZ_JAKRRY010000008.1"/>
</dbReference>
<evidence type="ECO:0000256" key="6">
    <source>
        <dbReference type="ARBA" id="ARBA00022722"/>
    </source>
</evidence>
<dbReference type="AlphaFoldDB" id="A0A9X3CM30"/>
<dbReference type="InterPro" id="IPR033315">
    <property type="entry name" value="Fan1-like"/>
</dbReference>
<reference evidence="12" key="1">
    <citation type="submission" date="2022-02" db="EMBL/GenBank/DDBJ databases">
        <title>Vibrio sp. nov, a new bacterium isolated from seawater.</title>
        <authorList>
            <person name="Yuan Y."/>
        </authorList>
    </citation>
    <scope>NUCLEOTIDE SEQUENCE</scope>
    <source>
        <strain evidence="12">ZSDZ65</strain>
    </source>
</reference>
<dbReference type="Pfam" id="PF21315">
    <property type="entry name" value="FAN1_HTH"/>
    <property type="match status" value="1"/>
</dbReference>
<keyword evidence="13" id="KW-1185">Reference proteome</keyword>
<evidence type="ECO:0000313" key="12">
    <source>
        <dbReference type="EMBL" id="MCW8345947.1"/>
    </source>
</evidence>
<feature type="domain" description="VRR-NUC" evidence="11">
    <location>
        <begin position="425"/>
        <end position="536"/>
    </location>
</feature>
<sequence length="538" mass="62432">MSISSQITLAPKYYLANFQKLLIHVEHLYADLLHHEEHLWLVRFRALTEDAQCLLIRLMTRKGEWFRSDKLHYSELSSMNNCIDELVNEQFINTTNIDVVTLARTLLTKAEILSFFPELPKTARKPELLRQLSALSDHPPLNLPFTTLRLVDNDKLKLFCLLFFGNQHQEFAQFVLNDLGVHRFENYEISPNTRMFNKREDIDTTMTLHALLAQYKDIDKACERSLTEFSLHIPTTMGSYPTRLAGKLINAVGRDLERLNNYDQAIQLLKQTELPPARERCARMCLKQEHFLEAQSFVTSILEHPKSVPEQEIGLRLAAHVAKKLNTSHPKPVVFPIPERTVTLDMSTQRVEWAVLDSLASEGWQTFYLENHFLNTLFGLAFWDIIFAPVDGAFINPYQRQPLDLYRDSFKTKRRHIIDARLAEIRTSGIRQFTSIIDDKYGLQNPFVAWDVVEKEWIELAITTIPNAVLAALFKTMLIDLKTYQAGMPDLIAFKGNQWFWCEVKGPGDRLQDNQKRWMKVFNELNLNYEVCYVTAAP</sequence>
<evidence type="ECO:0000256" key="10">
    <source>
        <dbReference type="ARBA" id="ARBA00023211"/>
    </source>
</evidence>
<organism evidence="12 13">
    <name type="scientific">Vibrio qingdaonensis</name>
    <dbReference type="NCBI Taxonomy" id="2829491"/>
    <lineage>
        <taxon>Bacteria</taxon>
        <taxon>Pseudomonadati</taxon>
        <taxon>Pseudomonadota</taxon>
        <taxon>Gammaproteobacteria</taxon>
        <taxon>Vibrionales</taxon>
        <taxon>Vibrionaceae</taxon>
        <taxon>Vibrio</taxon>
    </lineage>
</organism>
<evidence type="ECO:0000256" key="2">
    <source>
        <dbReference type="ARBA" id="ARBA00001936"/>
    </source>
</evidence>
<comment type="caution">
    <text evidence="12">The sequence shown here is derived from an EMBL/GenBank/DDBJ whole genome shotgun (WGS) entry which is preliminary data.</text>
</comment>
<dbReference type="Gene3D" id="3.40.1350.10">
    <property type="match status" value="1"/>
</dbReference>